<gene>
    <name evidence="1" type="ORF">HF519_26335</name>
</gene>
<dbReference type="AlphaFoldDB" id="A0A848DR92"/>
<protein>
    <recommendedName>
        <fullName evidence="3">Bacterial Pleckstrin homology domain-containing protein</fullName>
    </recommendedName>
</protein>
<evidence type="ECO:0008006" key="3">
    <source>
        <dbReference type="Google" id="ProtNLM"/>
    </source>
</evidence>
<sequence>MPTAHVTSDKLEVTFSRGEKIAGLIRDVHVPLSAVRDAVVVPDGFAAARGVRAPGLAIPGVRKIGTWRRHGEKALVAVRRGEPAVRISLSGERYDTLLLGVADPAGLVARLGSRAG</sequence>
<evidence type="ECO:0000313" key="2">
    <source>
        <dbReference type="Proteomes" id="UP000586918"/>
    </source>
</evidence>
<comment type="caution">
    <text evidence="1">The sequence shown here is derived from an EMBL/GenBank/DDBJ whole genome shotgun (WGS) entry which is preliminary data.</text>
</comment>
<keyword evidence="2" id="KW-1185">Reference proteome</keyword>
<name>A0A848DR92_9PSEU</name>
<evidence type="ECO:0000313" key="1">
    <source>
        <dbReference type="EMBL" id="NMH95019.1"/>
    </source>
</evidence>
<dbReference type="RefSeq" id="WP_169415689.1">
    <property type="nucleotide sequence ID" value="NZ_JAAXKZ010000148.1"/>
</dbReference>
<dbReference type="Proteomes" id="UP000586918">
    <property type="component" value="Unassembled WGS sequence"/>
</dbReference>
<proteinExistence type="predicted"/>
<organism evidence="1 2">
    <name type="scientific">Pseudonocardia bannensis</name>
    <dbReference type="NCBI Taxonomy" id="630973"/>
    <lineage>
        <taxon>Bacteria</taxon>
        <taxon>Bacillati</taxon>
        <taxon>Actinomycetota</taxon>
        <taxon>Actinomycetes</taxon>
        <taxon>Pseudonocardiales</taxon>
        <taxon>Pseudonocardiaceae</taxon>
        <taxon>Pseudonocardia</taxon>
    </lineage>
</organism>
<accession>A0A848DR92</accession>
<dbReference type="EMBL" id="JAAXKZ010000148">
    <property type="protein sequence ID" value="NMH95019.1"/>
    <property type="molecule type" value="Genomic_DNA"/>
</dbReference>
<reference evidence="1 2" key="1">
    <citation type="submission" date="2020-04" db="EMBL/GenBank/DDBJ databases">
        <authorList>
            <person name="Klaysubun C."/>
            <person name="Duangmal K."/>
            <person name="Lipun K."/>
        </authorList>
    </citation>
    <scope>NUCLEOTIDE SEQUENCE [LARGE SCALE GENOMIC DNA]</scope>
    <source>
        <strain evidence="1 2">DSM 45300</strain>
    </source>
</reference>